<proteinExistence type="predicted"/>
<evidence type="ECO:0000313" key="2">
    <source>
        <dbReference type="Proteomes" id="UP000676336"/>
    </source>
</evidence>
<evidence type="ECO:0000313" key="1">
    <source>
        <dbReference type="EMBL" id="CAF5220720.1"/>
    </source>
</evidence>
<organism evidence="1 2">
    <name type="scientific">Rotaria magnacalcarata</name>
    <dbReference type="NCBI Taxonomy" id="392030"/>
    <lineage>
        <taxon>Eukaryota</taxon>
        <taxon>Metazoa</taxon>
        <taxon>Spiralia</taxon>
        <taxon>Gnathifera</taxon>
        <taxon>Rotifera</taxon>
        <taxon>Eurotatoria</taxon>
        <taxon>Bdelloidea</taxon>
        <taxon>Philodinida</taxon>
        <taxon>Philodinidae</taxon>
        <taxon>Rotaria</taxon>
    </lineage>
</organism>
<protein>
    <submittedName>
        <fullName evidence="1">Uncharacterized protein</fullName>
    </submittedName>
</protein>
<name>A0A8S3JSZ6_9BILA</name>
<dbReference type="EMBL" id="CAJOBI010350219">
    <property type="protein sequence ID" value="CAF5220720.1"/>
    <property type="molecule type" value="Genomic_DNA"/>
</dbReference>
<dbReference type="Proteomes" id="UP000676336">
    <property type="component" value="Unassembled WGS sequence"/>
</dbReference>
<feature type="non-terminal residue" evidence="1">
    <location>
        <position position="1"/>
    </location>
</feature>
<accession>A0A8S3JSZ6</accession>
<gene>
    <name evidence="1" type="ORF">SMN809_LOCUS82025</name>
</gene>
<reference evidence="1" key="1">
    <citation type="submission" date="2021-02" db="EMBL/GenBank/DDBJ databases">
        <authorList>
            <person name="Nowell W R."/>
        </authorList>
    </citation>
    <scope>NUCLEOTIDE SEQUENCE</scope>
</reference>
<sequence>PSLTDEGNITPGLVCDSTTANDPDAKFILLVSNNNKNSFVQTPQSVISHETTSLRSSSQFLSANNSKLLQLAMPFVDKKPNINDSVRITLSNS</sequence>
<dbReference type="AlphaFoldDB" id="A0A8S3JSZ6"/>
<comment type="caution">
    <text evidence="1">The sequence shown here is derived from an EMBL/GenBank/DDBJ whole genome shotgun (WGS) entry which is preliminary data.</text>
</comment>